<name>A0ABP9NLJ2_9PSEU</name>
<sequence>MRLRTTAPAVVATVLALLAASACGAQSLGDDDPAPAGPADVQLDTAPAEDRAAEVINSIVPDEGLAATVPAEIRANGLKMTTSPGYPPMEMFGSDGTTIIGLDPSLGRAIARKLGVRITISDEDFNAQIPGIVTGRYDILMSSMTDNAERRTTVKFVDYLQAGAGIITQRGNPAGIATPADLCGKTVSVVDNGSSLELAETYHADCTASGKPGLDILKFPGDQEALLQVTGGRAQANITDYVVATYKAADPQLNVEAIAIDGTETLWGIALNPQNEELVQAVKGAVDALMADGEYPRILQAWGLEEIALQGGAVVNGGE</sequence>
<evidence type="ECO:0000313" key="4">
    <source>
        <dbReference type="EMBL" id="GAA5125557.1"/>
    </source>
</evidence>
<feature type="signal peptide" evidence="2">
    <location>
        <begin position="1"/>
        <end position="25"/>
    </location>
</feature>
<keyword evidence="5" id="KW-1185">Reference proteome</keyword>
<comment type="caution">
    <text evidence="4">The sequence shown here is derived from an EMBL/GenBank/DDBJ whole genome shotgun (WGS) entry which is preliminary data.</text>
</comment>
<dbReference type="EMBL" id="BAABJO010000014">
    <property type="protein sequence ID" value="GAA5125557.1"/>
    <property type="molecule type" value="Genomic_DNA"/>
</dbReference>
<dbReference type="SUPFAM" id="SSF53850">
    <property type="entry name" value="Periplasmic binding protein-like II"/>
    <property type="match status" value="1"/>
</dbReference>
<keyword evidence="1 2" id="KW-0732">Signal</keyword>
<reference evidence="5" key="1">
    <citation type="journal article" date="2019" name="Int. J. Syst. Evol. Microbiol.">
        <title>The Global Catalogue of Microorganisms (GCM) 10K type strain sequencing project: providing services to taxonomists for standard genome sequencing and annotation.</title>
        <authorList>
            <consortium name="The Broad Institute Genomics Platform"/>
            <consortium name="The Broad Institute Genome Sequencing Center for Infectious Disease"/>
            <person name="Wu L."/>
            <person name="Ma J."/>
        </authorList>
    </citation>
    <scope>NUCLEOTIDE SEQUENCE [LARGE SCALE GENOMIC DNA]</scope>
    <source>
        <strain evidence="5">JCM 18302</strain>
    </source>
</reference>
<dbReference type="PANTHER" id="PTHR35936:SF17">
    <property type="entry name" value="ARGININE-BINDING EXTRACELLULAR PROTEIN ARTP"/>
    <property type="match status" value="1"/>
</dbReference>
<protein>
    <submittedName>
        <fullName evidence="4">ABC transporter substrate-binding protein</fullName>
    </submittedName>
</protein>
<gene>
    <name evidence="4" type="ORF">GCM10023320_40110</name>
</gene>
<evidence type="ECO:0000313" key="5">
    <source>
        <dbReference type="Proteomes" id="UP001500804"/>
    </source>
</evidence>
<dbReference type="PANTHER" id="PTHR35936">
    <property type="entry name" value="MEMBRANE-BOUND LYTIC MUREIN TRANSGLYCOSYLASE F"/>
    <property type="match status" value="1"/>
</dbReference>
<evidence type="ECO:0000256" key="2">
    <source>
        <dbReference type="SAM" id="SignalP"/>
    </source>
</evidence>
<dbReference type="PROSITE" id="PS51257">
    <property type="entry name" value="PROKAR_LIPOPROTEIN"/>
    <property type="match status" value="1"/>
</dbReference>
<organism evidence="4 5">
    <name type="scientific">Pseudonocardia adelaidensis</name>
    <dbReference type="NCBI Taxonomy" id="648754"/>
    <lineage>
        <taxon>Bacteria</taxon>
        <taxon>Bacillati</taxon>
        <taxon>Actinomycetota</taxon>
        <taxon>Actinomycetes</taxon>
        <taxon>Pseudonocardiales</taxon>
        <taxon>Pseudonocardiaceae</taxon>
        <taxon>Pseudonocardia</taxon>
    </lineage>
</organism>
<feature type="domain" description="Solute-binding protein family 3/N-terminal" evidence="3">
    <location>
        <begin position="77"/>
        <end position="306"/>
    </location>
</feature>
<feature type="chain" id="PRO_5045943448" evidence="2">
    <location>
        <begin position="26"/>
        <end position="319"/>
    </location>
</feature>
<dbReference type="RefSeq" id="WP_345606724.1">
    <property type="nucleotide sequence ID" value="NZ_BAABJO010000014.1"/>
</dbReference>
<dbReference type="Gene3D" id="3.40.190.10">
    <property type="entry name" value="Periplasmic binding protein-like II"/>
    <property type="match status" value="2"/>
</dbReference>
<evidence type="ECO:0000256" key="1">
    <source>
        <dbReference type="ARBA" id="ARBA00022729"/>
    </source>
</evidence>
<dbReference type="CDD" id="cd01004">
    <property type="entry name" value="PBP2_MidA_like"/>
    <property type="match status" value="1"/>
</dbReference>
<proteinExistence type="predicted"/>
<dbReference type="Proteomes" id="UP001500804">
    <property type="component" value="Unassembled WGS sequence"/>
</dbReference>
<dbReference type="SMART" id="SM00062">
    <property type="entry name" value="PBPb"/>
    <property type="match status" value="1"/>
</dbReference>
<evidence type="ECO:0000259" key="3">
    <source>
        <dbReference type="SMART" id="SM00062"/>
    </source>
</evidence>
<dbReference type="Pfam" id="PF00497">
    <property type="entry name" value="SBP_bac_3"/>
    <property type="match status" value="1"/>
</dbReference>
<accession>A0ABP9NLJ2</accession>
<dbReference type="InterPro" id="IPR001638">
    <property type="entry name" value="Solute-binding_3/MltF_N"/>
</dbReference>